<accession>A0ABZ3IPU3</accession>
<evidence type="ECO:0000313" key="2">
    <source>
        <dbReference type="EMBL" id="XFO67742.1"/>
    </source>
</evidence>
<sequence>MKKLIFLTLIFVFVMSSIGMCAVPDPNAGMGDIQFGYNYYNLKKTTSGIDQGNTGFNEIYGSVGIGFGYGVYINHLQADETSYTDFGLNTTPLLPNISLMVGQRQMKSDNADSANKLFCGASIKQDLAAGVAAYATYQKGTHFKDEVIGFTYDMENTRMNLSWKNYDDNNGTTFKGIGGGVNFQF</sequence>
<evidence type="ECO:0000256" key="1">
    <source>
        <dbReference type="SAM" id="SignalP"/>
    </source>
</evidence>
<reference evidence="2" key="1">
    <citation type="submission" date="2024-05" db="EMBL/GenBank/DDBJ databases">
        <title>Isolation and characterization of Sporomusa carbonis sp. nov., a carboxydotrophic hydrogenogen in the genus of Sporomusa isolated from a charcoal burning pile.</title>
        <authorList>
            <person name="Boeer T."/>
            <person name="Rosenbaum F."/>
            <person name="Eysell L."/>
            <person name="Mueller V."/>
            <person name="Daniel R."/>
            <person name="Poehlein A."/>
        </authorList>
    </citation>
    <scope>NUCLEOTIDE SEQUENCE [LARGE SCALE GENOMIC DNA]</scope>
    <source>
        <strain evidence="2">DSM 10669</strain>
    </source>
</reference>
<dbReference type="EMBL" id="CP155573">
    <property type="protein sequence ID" value="XFO67742.1"/>
    <property type="molecule type" value="Genomic_DNA"/>
</dbReference>
<feature type="chain" id="PRO_5045742436" description="Outer membrane protein beta-barrel domain-containing protein" evidence="1">
    <location>
        <begin position="23"/>
        <end position="185"/>
    </location>
</feature>
<proteinExistence type="predicted"/>
<evidence type="ECO:0008006" key="4">
    <source>
        <dbReference type="Google" id="ProtNLM"/>
    </source>
</evidence>
<protein>
    <recommendedName>
        <fullName evidence="4">Outer membrane protein beta-barrel domain-containing protein</fullName>
    </recommendedName>
</protein>
<keyword evidence="3" id="KW-1185">Reference proteome</keyword>
<dbReference type="RefSeq" id="WP_094606129.1">
    <property type="nucleotide sequence ID" value="NZ_CP155573.1"/>
</dbReference>
<evidence type="ECO:0000313" key="3">
    <source>
        <dbReference type="Proteomes" id="UP000216752"/>
    </source>
</evidence>
<organism evidence="2 3">
    <name type="scientific">Sporomusa silvacetica DSM 10669</name>
    <dbReference type="NCBI Taxonomy" id="1123289"/>
    <lineage>
        <taxon>Bacteria</taxon>
        <taxon>Bacillati</taxon>
        <taxon>Bacillota</taxon>
        <taxon>Negativicutes</taxon>
        <taxon>Selenomonadales</taxon>
        <taxon>Sporomusaceae</taxon>
        <taxon>Sporomusa</taxon>
    </lineage>
</organism>
<gene>
    <name evidence="2" type="ORF">SPSIL_039610</name>
</gene>
<feature type="signal peptide" evidence="1">
    <location>
        <begin position="1"/>
        <end position="22"/>
    </location>
</feature>
<name>A0ABZ3IPU3_9FIRM</name>
<dbReference type="Proteomes" id="UP000216752">
    <property type="component" value="Chromosome"/>
</dbReference>
<keyword evidence="1" id="KW-0732">Signal</keyword>